<evidence type="ECO:0000313" key="5">
    <source>
        <dbReference type="Proteomes" id="UP000231449"/>
    </source>
</evidence>
<accession>A0A2H9N4H5</accession>
<proteinExistence type="predicted"/>
<evidence type="ECO:0000313" key="3">
    <source>
        <dbReference type="EMBL" id="PIX28322.1"/>
    </source>
</evidence>
<dbReference type="Proteomes" id="UP000230713">
    <property type="component" value="Unassembled WGS sequence"/>
</dbReference>
<evidence type="ECO:0000313" key="4">
    <source>
        <dbReference type="Proteomes" id="UP000230713"/>
    </source>
</evidence>
<name>A0A2H9N4H5_HUBC1</name>
<dbReference type="AlphaFoldDB" id="A0A2H9N4H5"/>
<dbReference type="EMBL" id="PEUT01000033">
    <property type="protein sequence ID" value="PIV13736.1"/>
    <property type="molecule type" value="Genomic_DNA"/>
</dbReference>
<comment type="caution">
    <text evidence="3">The sequence shown here is derived from an EMBL/GenBank/DDBJ whole genome shotgun (WGS) entry which is preliminary data.</text>
</comment>
<accession>A0A2H9M279</accession>
<reference evidence="3" key="2">
    <citation type="submission" date="2017-09" db="EMBL/GenBank/DDBJ databases">
        <title>Depth-based differentiation of microbial function through sediment-hosted aquifers and enrichment of novel symbionts in the deep terrestrial subsurface.</title>
        <authorList>
            <person name="Probst A.J."/>
            <person name="Ladd B."/>
            <person name="Jarett J.K."/>
            <person name="Geller-Mcgrath D.E."/>
            <person name="Sieber C.M."/>
            <person name="Emerson J.B."/>
            <person name="Anantharaman K."/>
            <person name="Thomas B.C."/>
            <person name="Malmstrom R."/>
            <person name="Stieglmeier M."/>
            <person name="Klingl A."/>
            <person name="Woyke T."/>
            <person name="Ryan C.M."/>
            <person name="Banfield J.F."/>
        </authorList>
    </citation>
    <scope>NUCLEOTIDE SEQUENCE [LARGE SCALE GENOMIC DNA]</scope>
    <source>
        <strain evidence="2">CG03_land_8_20_14_0_80_31_114</strain>
        <strain evidence="3">CG_4_8_14_3_um_filter</strain>
    </source>
</reference>
<dbReference type="EMBL" id="PFIH01000001">
    <property type="protein sequence ID" value="PIX28322.1"/>
    <property type="molecule type" value="Genomic_DNA"/>
</dbReference>
<evidence type="ECO:0000313" key="2">
    <source>
        <dbReference type="EMBL" id="PIV13736.1"/>
    </source>
</evidence>
<evidence type="ECO:0000256" key="1">
    <source>
        <dbReference type="SAM" id="Coils"/>
    </source>
</evidence>
<feature type="coiled-coil region" evidence="1">
    <location>
        <begin position="41"/>
        <end position="68"/>
    </location>
</feature>
<protein>
    <submittedName>
        <fullName evidence="3">Uncharacterized protein</fullName>
    </submittedName>
</protein>
<keyword evidence="1" id="KW-0175">Coiled coil</keyword>
<organism evidence="3 5">
    <name type="scientific">Huberarchaeum crystalense</name>
    <dbReference type="NCBI Taxonomy" id="2014257"/>
    <lineage>
        <taxon>Archaea</taxon>
        <taxon>Candidatus Huberarchaeota</taxon>
        <taxon>Candidatus Huberarchaeia</taxon>
        <taxon>Candidatus Huberarchaeales</taxon>
        <taxon>Candidatus Huberarchaeaceae</taxon>
        <taxon>Candidatus Huberarchaeum</taxon>
    </lineage>
</organism>
<gene>
    <name evidence="2" type="ORF">COS45_01305</name>
    <name evidence="3" type="ORF">COZ66_00010</name>
</gene>
<reference evidence="4 5" key="1">
    <citation type="submission" date="2017-09" db="EMBL/GenBank/DDBJ databases">
        <title>Depth-based differentiation of microbial function through sediment-hosted aquifers and enrichment of novel symbionts in the deep terrestrial subsurface.</title>
        <authorList>
            <person name="Probst A.J."/>
            <person name="Ladd B."/>
            <person name="Jarett J.K."/>
            <person name="Geller-Mcgrath D.E."/>
            <person name="Sieber C.M.K."/>
            <person name="Emerson J.B."/>
            <person name="Anantharaman K."/>
            <person name="Thomas B.C."/>
            <person name="Malmstrom R."/>
            <person name="Stieglmeier M."/>
            <person name="Klingl A."/>
            <person name="Woyke T."/>
            <person name="Ryan C.M."/>
            <person name="Banfield J.F."/>
        </authorList>
    </citation>
    <scope>NUCLEOTIDE SEQUENCE [LARGE SCALE GENOMIC DNA]</scope>
</reference>
<dbReference type="Proteomes" id="UP000231449">
    <property type="component" value="Unassembled WGS sequence"/>
</dbReference>
<sequence>MKKIFFVLGIFVAVGALIIYGSALKNHGGEKIGDGIKIIEIKEKASSNENKEEMLKNLNANIRNNINLVPMMSKNKSVAISEIGLKPNIDVKIEKIVIKNKDMKAEKITLLNVSINEINKVKIN</sequence>